<dbReference type="InterPro" id="IPR036537">
    <property type="entry name" value="Adaptor_Cbl_N_dom_sf"/>
</dbReference>
<evidence type="ECO:0000313" key="1">
    <source>
        <dbReference type="EMBL" id="TFK31413.1"/>
    </source>
</evidence>
<proteinExistence type="predicted"/>
<name>A0A5C3LGW0_9AGAR</name>
<sequence>MFCDGLVAYDDGFSKVLVDSSERLLSSGIIELGAFQQCLEREPMRSSTLNAVNSAGMVVDPMVGNPYLQSAMQILDQLADIGKAAPFIAPAFVLLKIIIDVEKRAQDVDAKCNDLLERINFMLGHLPDVKDLDVSGSTQRVIQRMITALKDAAALISAYRKQGRIVRRLSLNNREKFTTCAAAITTCTTDLMLSLQIHQ</sequence>
<accession>A0A5C3LGW0</accession>
<dbReference type="GO" id="GO:0007166">
    <property type="term" value="P:cell surface receptor signaling pathway"/>
    <property type="evidence" value="ECO:0007669"/>
    <property type="project" value="InterPro"/>
</dbReference>
<dbReference type="Gene3D" id="1.20.930.20">
    <property type="entry name" value="Adaptor protein Cbl, N-terminal domain"/>
    <property type="match status" value="1"/>
</dbReference>
<dbReference type="EMBL" id="ML213757">
    <property type="protein sequence ID" value="TFK31413.1"/>
    <property type="molecule type" value="Genomic_DNA"/>
</dbReference>
<dbReference type="STRING" id="68775.A0A5C3LGW0"/>
<reference evidence="1 2" key="1">
    <citation type="journal article" date="2019" name="Nat. Ecol. Evol.">
        <title>Megaphylogeny resolves global patterns of mushroom evolution.</title>
        <authorList>
            <person name="Varga T."/>
            <person name="Krizsan K."/>
            <person name="Foldi C."/>
            <person name="Dima B."/>
            <person name="Sanchez-Garcia M."/>
            <person name="Sanchez-Ramirez S."/>
            <person name="Szollosi G.J."/>
            <person name="Szarkandi J.G."/>
            <person name="Papp V."/>
            <person name="Albert L."/>
            <person name="Andreopoulos W."/>
            <person name="Angelini C."/>
            <person name="Antonin V."/>
            <person name="Barry K.W."/>
            <person name="Bougher N.L."/>
            <person name="Buchanan P."/>
            <person name="Buyck B."/>
            <person name="Bense V."/>
            <person name="Catcheside P."/>
            <person name="Chovatia M."/>
            <person name="Cooper J."/>
            <person name="Damon W."/>
            <person name="Desjardin D."/>
            <person name="Finy P."/>
            <person name="Geml J."/>
            <person name="Haridas S."/>
            <person name="Hughes K."/>
            <person name="Justo A."/>
            <person name="Karasinski D."/>
            <person name="Kautmanova I."/>
            <person name="Kiss B."/>
            <person name="Kocsube S."/>
            <person name="Kotiranta H."/>
            <person name="LaButti K.M."/>
            <person name="Lechner B.E."/>
            <person name="Liimatainen K."/>
            <person name="Lipzen A."/>
            <person name="Lukacs Z."/>
            <person name="Mihaltcheva S."/>
            <person name="Morgado L.N."/>
            <person name="Niskanen T."/>
            <person name="Noordeloos M.E."/>
            <person name="Ohm R.A."/>
            <person name="Ortiz-Santana B."/>
            <person name="Ovrebo C."/>
            <person name="Racz N."/>
            <person name="Riley R."/>
            <person name="Savchenko A."/>
            <person name="Shiryaev A."/>
            <person name="Soop K."/>
            <person name="Spirin V."/>
            <person name="Szebenyi C."/>
            <person name="Tomsovsky M."/>
            <person name="Tulloss R.E."/>
            <person name="Uehling J."/>
            <person name="Grigoriev I.V."/>
            <person name="Vagvolgyi C."/>
            <person name="Papp T."/>
            <person name="Martin F.M."/>
            <person name="Miettinen O."/>
            <person name="Hibbett D.S."/>
            <person name="Nagy L.G."/>
        </authorList>
    </citation>
    <scope>NUCLEOTIDE SEQUENCE [LARGE SCALE GENOMIC DNA]</scope>
    <source>
        <strain evidence="1 2">CBS 166.37</strain>
    </source>
</reference>
<feature type="non-terminal residue" evidence="1">
    <location>
        <position position="199"/>
    </location>
</feature>
<dbReference type="CDD" id="cd21037">
    <property type="entry name" value="MLKL_NTD"/>
    <property type="match status" value="1"/>
</dbReference>
<dbReference type="Proteomes" id="UP000308652">
    <property type="component" value="Unassembled WGS sequence"/>
</dbReference>
<dbReference type="OrthoDB" id="61437at2759"/>
<dbReference type="AlphaFoldDB" id="A0A5C3LGW0"/>
<gene>
    <name evidence="1" type="ORF">BDQ12DRAFT_671884</name>
</gene>
<evidence type="ECO:0000313" key="2">
    <source>
        <dbReference type="Proteomes" id="UP000308652"/>
    </source>
</evidence>
<organism evidence="1 2">
    <name type="scientific">Crucibulum laeve</name>
    <dbReference type="NCBI Taxonomy" id="68775"/>
    <lineage>
        <taxon>Eukaryota</taxon>
        <taxon>Fungi</taxon>
        <taxon>Dikarya</taxon>
        <taxon>Basidiomycota</taxon>
        <taxon>Agaricomycotina</taxon>
        <taxon>Agaricomycetes</taxon>
        <taxon>Agaricomycetidae</taxon>
        <taxon>Agaricales</taxon>
        <taxon>Agaricineae</taxon>
        <taxon>Nidulariaceae</taxon>
        <taxon>Crucibulum</taxon>
    </lineage>
</organism>
<protein>
    <submittedName>
        <fullName evidence="1">Uncharacterized protein</fullName>
    </submittedName>
</protein>
<dbReference type="InterPro" id="IPR059179">
    <property type="entry name" value="MLKL-like_MCAfunc"/>
</dbReference>
<keyword evidence="2" id="KW-1185">Reference proteome</keyword>